<protein>
    <submittedName>
        <fullName evidence="2">Uncharacterized protein</fullName>
    </submittedName>
</protein>
<dbReference type="EMBL" id="JAIWYP010000003">
    <property type="protein sequence ID" value="KAH3857769.1"/>
    <property type="molecule type" value="Genomic_DNA"/>
</dbReference>
<evidence type="ECO:0000256" key="1">
    <source>
        <dbReference type="SAM" id="MobiDB-lite"/>
    </source>
</evidence>
<feature type="region of interest" description="Disordered" evidence="1">
    <location>
        <begin position="45"/>
        <end position="89"/>
    </location>
</feature>
<organism evidence="2 3">
    <name type="scientific">Dreissena polymorpha</name>
    <name type="common">Zebra mussel</name>
    <name type="synonym">Mytilus polymorpha</name>
    <dbReference type="NCBI Taxonomy" id="45954"/>
    <lineage>
        <taxon>Eukaryota</taxon>
        <taxon>Metazoa</taxon>
        <taxon>Spiralia</taxon>
        <taxon>Lophotrochozoa</taxon>
        <taxon>Mollusca</taxon>
        <taxon>Bivalvia</taxon>
        <taxon>Autobranchia</taxon>
        <taxon>Heteroconchia</taxon>
        <taxon>Euheterodonta</taxon>
        <taxon>Imparidentia</taxon>
        <taxon>Neoheterodontei</taxon>
        <taxon>Myida</taxon>
        <taxon>Dreissenoidea</taxon>
        <taxon>Dreissenidae</taxon>
        <taxon>Dreissena</taxon>
    </lineage>
</organism>
<keyword evidence="3" id="KW-1185">Reference proteome</keyword>
<name>A0A9D4LHB3_DREPO</name>
<comment type="caution">
    <text evidence="2">The sequence shown here is derived from an EMBL/GenBank/DDBJ whole genome shotgun (WGS) entry which is preliminary data.</text>
</comment>
<evidence type="ECO:0000313" key="3">
    <source>
        <dbReference type="Proteomes" id="UP000828390"/>
    </source>
</evidence>
<sequence>MMMMMLQIKYLNSSNYVKFNTPNSYKFEYRKQSKLEIKTKIKARSSAAEAARSGPGRIYTRPAGKKHRTALSGLNRTRTSRSRDSQSDTASLAFDNKSLDVSCQLGFSAEAGGNQSNVRGSLQSGCGKIGCLSYSAATQWVGEAVGQPAVRAFLRRLTGDNKHLCLSFILSHASYRQTAPENRGVAGQTFSLRKWHARGVLGDAPPYFLLSLRSRTCILERFRTIL</sequence>
<accession>A0A9D4LHB3</accession>
<evidence type="ECO:0000313" key="2">
    <source>
        <dbReference type="EMBL" id="KAH3857769.1"/>
    </source>
</evidence>
<gene>
    <name evidence="2" type="ORF">DPMN_100384</name>
</gene>
<reference evidence="2" key="1">
    <citation type="journal article" date="2019" name="bioRxiv">
        <title>The Genome of the Zebra Mussel, Dreissena polymorpha: A Resource for Invasive Species Research.</title>
        <authorList>
            <person name="McCartney M.A."/>
            <person name="Auch B."/>
            <person name="Kono T."/>
            <person name="Mallez S."/>
            <person name="Zhang Y."/>
            <person name="Obille A."/>
            <person name="Becker A."/>
            <person name="Abrahante J.E."/>
            <person name="Garbe J."/>
            <person name="Badalamenti J.P."/>
            <person name="Herman A."/>
            <person name="Mangelson H."/>
            <person name="Liachko I."/>
            <person name="Sullivan S."/>
            <person name="Sone E.D."/>
            <person name="Koren S."/>
            <person name="Silverstein K.A.T."/>
            <person name="Beckman K.B."/>
            <person name="Gohl D.M."/>
        </authorList>
    </citation>
    <scope>NUCLEOTIDE SEQUENCE</scope>
    <source>
        <strain evidence="2">Duluth1</strain>
        <tissue evidence="2">Whole animal</tissue>
    </source>
</reference>
<reference evidence="2" key="2">
    <citation type="submission" date="2020-11" db="EMBL/GenBank/DDBJ databases">
        <authorList>
            <person name="McCartney M.A."/>
            <person name="Auch B."/>
            <person name="Kono T."/>
            <person name="Mallez S."/>
            <person name="Becker A."/>
            <person name="Gohl D.M."/>
            <person name="Silverstein K.A.T."/>
            <person name="Koren S."/>
            <person name="Bechman K.B."/>
            <person name="Herman A."/>
            <person name="Abrahante J.E."/>
            <person name="Garbe J."/>
        </authorList>
    </citation>
    <scope>NUCLEOTIDE SEQUENCE</scope>
    <source>
        <strain evidence="2">Duluth1</strain>
        <tissue evidence="2">Whole animal</tissue>
    </source>
</reference>
<dbReference type="AlphaFoldDB" id="A0A9D4LHB3"/>
<dbReference type="Proteomes" id="UP000828390">
    <property type="component" value="Unassembled WGS sequence"/>
</dbReference>
<proteinExistence type="predicted"/>